<proteinExistence type="predicted"/>
<name>A0ACC2ZSH0_9EURO</name>
<protein>
    <submittedName>
        <fullName evidence="1">Uncharacterized protein</fullName>
    </submittedName>
</protein>
<keyword evidence="2" id="KW-1185">Reference proteome</keyword>
<accession>A0ACC2ZSH0</accession>
<dbReference type="EMBL" id="JAPDRQ010000334">
    <property type="protein sequence ID" value="KAJ9650511.1"/>
    <property type="molecule type" value="Genomic_DNA"/>
</dbReference>
<sequence>MTPPDFQAFVQRVLDKHRARAAETPRWALDLLRRQDSPTCAFCCSPIDVTRRQSWGLSPLVPFNQGGPVEPSNLRMACK</sequence>
<organism evidence="1 2">
    <name type="scientific">Neophaeococcomyces mojaviensis</name>
    <dbReference type="NCBI Taxonomy" id="3383035"/>
    <lineage>
        <taxon>Eukaryota</taxon>
        <taxon>Fungi</taxon>
        <taxon>Dikarya</taxon>
        <taxon>Ascomycota</taxon>
        <taxon>Pezizomycotina</taxon>
        <taxon>Eurotiomycetes</taxon>
        <taxon>Chaetothyriomycetidae</taxon>
        <taxon>Chaetothyriales</taxon>
        <taxon>Chaetothyriales incertae sedis</taxon>
        <taxon>Neophaeococcomyces</taxon>
    </lineage>
</organism>
<evidence type="ECO:0000313" key="1">
    <source>
        <dbReference type="EMBL" id="KAJ9650511.1"/>
    </source>
</evidence>
<comment type="caution">
    <text evidence="1">The sequence shown here is derived from an EMBL/GenBank/DDBJ whole genome shotgun (WGS) entry which is preliminary data.</text>
</comment>
<feature type="non-terminal residue" evidence="1">
    <location>
        <position position="79"/>
    </location>
</feature>
<dbReference type="Proteomes" id="UP001172386">
    <property type="component" value="Unassembled WGS sequence"/>
</dbReference>
<reference evidence="1" key="1">
    <citation type="submission" date="2022-10" db="EMBL/GenBank/DDBJ databases">
        <title>Culturing micro-colonial fungi from biological soil crusts in the Mojave desert and describing Neophaeococcomyces mojavensis, and introducing the new genera and species Taxawa tesnikishii.</title>
        <authorList>
            <person name="Kurbessoian T."/>
            <person name="Stajich J.E."/>
        </authorList>
    </citation>
    <scope>NUCLEOTIDE SEQUENCE</scope>
    <source>
        <strain evidence="1">JES_112</strain>
    </source>
</reference>
<gene>
    <name evidence="1" type="ORF">H2198_010170</name>
</gene>
<evidence type="ECO:0000313" key="2">
    <source>
        <dbReference type="Proteomes" id="UP001172386"/>
    </source>
</evidence>